<dbReference type="AlphaFoldDB" id="A0A5C5REC9"/>
<feature type="region of interest" description="Disordered" evidence="1">
    <location>
        <begin position="1"/>
        <end position="25"/>
    </location>
</feature>
<dbReference type="InterPro" id="IPR025506">
    <property type="entry name" value="Abi_alpha"/>
</dbReference>
<reference evidence="2 3" key="1">
    <citation type="submission" date="2019-06" db="EMBL/GenBank/DDBJ databases">
        <title>Tsukamurella conjunctivitidis sp. nov., Tsukamurella assacharolytica sp. nov. and Tsukamurella sputae sp. nov. isolated from patients with conjunctivitis, bacteraemia (lymphoma) and respiratory infection (sputum) in Hong Kong.</title>
        <authorList>
            <person name="Teng J.L.L."/>
            <person name="Lee H.H."/>
            <person name="Fong J.Y.H."/>
            <person name="Fok K.M.N."/>
            <person name="Lau S.K.P."/>
            <person name="Woo P.C.Y."/>
        </authorList>
    </citation>
    <scope>NUCLEOTIDE SEQUENCE [LARGE SCALE GENOMIC DNA]</scope>
    <source>
        <strain evidence="2 3">HKU71</strain>
    </source>
</reference>
<name>A0A5C5REC9_9ACTN</name>
<comment type="caution">
    <text evidence="2">The sequence shown here is derived from an EMBL/GenBank/DDBJ whole genome shotgun (WGS) entry which is preliminary data.</text>
</comment>
<evidence type="ECO:0000256" key="1">
    <source>
        <dbReference type="SAM" id="MobiDB-lite"/>
    </source>
</evidence>
<sequence length="281" mass="30180">MRGVTDVSEKSRSSAASGEAVADENRELALRDGGGEVAAADKQESGGLLGRLGRVSNSAFSVTRELGGSAQRLTQQFVSEAGHLVDVALTTDVAPRVVVHGEVVDEVPEQAPDPVATTEELRRRGDRLLAQSAEPAGAQAPHPAYEHLLSELCPDEARILRLLVTDGAQPAIDVRTNRPFGVGAETVAAGVSMIPEVAGCRNPDRIAEYLGNLHRLGLIWFSKEQVDVRRYELLQVQPQVIDAMSAAGRYAKTVRRRIEITPFGRAFYRTCFSPSQGSAGE</sequence>
<gene>
    <name evidence="2" type="ORF">FK529_03200</name>
</gene>
<dbReference type="EMBL" id="VIGW01000002">
    <property type="protein sequence ID" value="TWS20944.1"/>
    <property type="molecule type" value="Genomic_DNA"/>
</dbReference>
<evidence type="ECO:0000313" key="2">
    <source>
        <dbReference type="EMBL" id="TWS20944.1"/>
    </source>
</evidence>
<dbReference type="Gene3D" id="3.30.110.190">
    <property type="match status" value="1"/>
</dbReference>
<dbReference type="Proteomes" id="UP000317291">
    <property type="component" value="Unassembled WGS sequence"/>
</dbReference>
<accession>A0A5C5REC9</accession>
<protein>
    <submittedName>
        <fullName evidence="2">DUF4393 domain-containing protein</fullName>
    </submittedName>
</protein>
<evidence type="ECO:0000313" key="3">
    <source>
        <dbReference type="Proteomes" id="UP000317291"/>
    </source>
</evidence>
<proteinExistence type="predicted"/>
<keyword evidence="3" id="KW-1185">Reference proteome</keyword>
<dbReference type="Pfam" id="PF14337">
    <property type="entry name" value="Abi_alpha"/>
    <property type="match status" value="1"/>
</dbReference>
<organism evidence="2 3">
    <name type="scientific">Tsukamurella asaccharolytica</name>
    <dbReference type="NCBI Taxonomy" id="2592067"/>
    <lineage>
        <taxon>Bacteria</taxon>
        <taxon>Bacillati</taxon>
        <taxon>Actinomycetota</taxon>
        <taxon>Actinomycetes</taxon>
        <taxon>Mycobacteriales</taxon>
        <taxon>Tsukamurellaceae</taxon>
        <taxon>Tsukamurella</taxon>
    </lineage>
</organism>
<dbReference type="OrthoDB" id="3761621at2"/>